<dbReference type="Proteomes" id="UP001597353">
    <property type="component" value="Unassembled WGS sequence"/>
</dbReference>
<dbReference type="RefSeq" id="WP_390259626.1">
    <property type="nucleotide sequence ID" value="NZ_JBHUGH010000003.1"/>
</dbReference>
<proteinExistence type="predicted"/>
<evidence type="ECO:0000313" key="2">
    <source>
        <dbReference type="Proteomes" id="UP001597353"/>
    </source>
</evidence>
<dbReference type="EMBL" id="JBHUGH010000003">
    <property type="protein sequence ID" value="MFD1911321.1"/>
    <property type="molecule type" value="Genomic_DNA"/>
</dbReference>
<name>A0ABW4S1X0_9RHOB</name>
<gene>
    <name evidence="1" type="ORF">ACFSGJ_03720</name>
</gene>
<protein>
    <submittedName>
        <fullName evidence="1">Uncharacterized protein</fullName>
    </submittedName>
</protein>
<evidence type="ECO:0000313" key="1">
    <source>
        <dbReference type="EMBL" id="MFD1911321.1"/>
    </source>
</evidence>
<keyword evidence="2" id="KW-1185">Reference proteome</keyword>
<sequence length="49" mass="5782">MDRSYCYYADWRLNGGAARFFRHPETTGDDVIRTARAMIAREITDGLWR</sequence>
<accession>A0ABW4S1X0</accession>
<reference evidence="2" key="1">
    <citation type="journal article" date="2019" name="Int. J. Syst. Evol. Microbiol.">
        <title>The Global Catalogue of Microorganisms (GCM) 10K type strain sequencing project: providing services to taxonomists for standard genome sequencing and annotation.</title>
        <authorList>
            <consortium name="The Broad Institute Genomics Platform"/>
            <consortium name="The Broad Institute Genome Sequencing Center for Infectious Disease"/>
            <person name="Wu L."/>
            <person name="Ma J."/>
        </authorList>
    </citation>
    <scope>NUCLEOTIDE SEQUENCE [LARGE SCALE GENOMIC DNA]</scope>
    <source>
        <strain evidence="2">CGMCC 4.7242</strain>
    </source>
</reference>
<organism evidence="1 2">
    <name type="scientific">Halodurantibacterium flavum</name>
    <dbReference type="NCBI Taxonomy" id="1382802"/>
    <lineage>
        <taxon>Bacteria</taxon>
        <taxon>Pseudomonadati</taxon>
        <taxon>Pseudomonadota</taxon>
        <taxon>Alphaproteobacteria</taxon>
        <taxon>Rhodobacterales</taxon>
        <taxon>Paracoccaceae</taxon>
        <taxon>Halodurantibacterium</taxon>
    </lineage>
</organism>
<comment type="caution">
    <text evidence="1">The sequence shown here is derived from an EMBL/GenBank/DDBJ whole genome shotgun (WGS) entry which is preliminary data.</text>
</comment>